<reference evidence="1" key="1">
    <citation type="submission" date="2021-03" db="EMBL/GenBank/DDBJ databases">
        <authorList>
            <person name="Jaffe A."/>
        </authorList>
    </citation>
    <scope>NUCLEOTIDE SEQUENCE</scope>
    <source>
        <strain evidence="1">RIFCSPHIGHO2_01_FULL_AR10_44_11</strain>
    </source>
</reference>
<dbReference type="Proteomes" id="UP000677687">
    <property type="component" value="Unassembled WGS sequence"/>
</dbReference>
<dbReference type="AlphaFoldDB" id="A0A8T4KQM4"/>
<comment type="caution">
    <text evidence="1">The sequence shown here is derived from an EMBL/GenBank/DDBJ whole genome shotgun (WGS) entry which is preliminary data.</text>
</comment>
<gene>
    <name evidence="1" type="ORF">J4415_02210</name>
</gene>
<dbReference type="EMBL" id="JAGVWD010000032">
    <property type="protein sequence ID" value="MBS3057418.1"/>
    <property type="molecule type" value="Genomic_DNA"/>
</dbReference>
<name>A0A8T4KQM4_9ARCH</name>
<reference evidence="1" key="2">
    <citation type="submission" date="2021-05" db="EMBL/GenBank/DDBJ databases">
        <title>Protein family content uncovers lineage relationships and bacterial pathway maintenance mechanisms in DPANN archaea.</title>
        <authorList>
            <person name="Castelle C.J."/>
            <person name="Meheust R."/>
            <person name="Jaffe A.L."/>
            <person name="Seitz K."/>
            <person name="Gong X."/>
            <person name="Baker B.J."/>
            <person name="Banfield J.F."/>
        </authorList>
    </citation>
    <scope>NUCLEOTIDE SEQUENCE</scope>
    <source>
        <strain evidence="1">RIFCSPHIGHO2_01_FULL_AR10_44_11</strain>
    </source>
</reference>
<protein>
    <submittedName>
        <fullName evidence="1">Uncharacterized protein</fullName>
    </submittedName>
</protein>
<evidence type="ECO:0000313" key="2">
    <source>
        <dbReference type="Proteomes" id="UP000677687"/>
    </source>
</evidence>
<sequence length="89" mass="10290">MSEELKRIYYDALRLKNIILENKNIEILLYLAKYNPKVSEQDLEKKFGKDALKGLRELKNISLVKEEGSNLFLTNEGIFQVEGLLTMAV</sequence>
<accession>A0A8T4KQM4</accession>
<evidence type="ECO:0000313" key="1">
    <source>
        <dbReference type="EMBL" id="MBS3057418.1"/>
    </source>
</evidence>
<proteinExistence type="predicted"/>
<organism evidence="1 2">
    <name type="scientific">Candidatus Iainarchaeum sp</name>
    <dbReference type="NCBI Taxonomy" id="3101447"/>
    <lineage>
        <taxon>Archaea</taxon>
        <taxon>Candidatus Iainarchaeota</taxon>
        <taxon>Candidatus Iainarchaeia</taxon>
        <taxon>Candidatus Iainarchaeales</taxon>
        <taxon>Candidatus Iainarchaeaceae</taxon>
        <taxon>Candidatus Iainarchaeum</taxon>
    </lineage>
</organism>